<dbReference type="Proteomes" id="UP000593571">
    <property type="component" value="Unassembled WGS sequence"/>
</dbReference>
<protein>
    <submittedName>
        <fullName evidence="1">Uncharacterized protein</fullName>
    </submittedName>
</protein>
<proteinExistence type="predicted"/>
<dbReference type="AlphaFoldDB" id="A0A7J8HSQ4"/>
<reference evidence="1 2" key="1">
    <citation type="journal article" date="2020" name="Nature">
        <title>Six reference-quality genomes reveal evolution of bat adaptations.</title>
        <authorList>
            <person name="Jebb D."/>
            <person name="Huang Z."/>
            <person name="Pippel M."/>
            <person name="Hughes G.M."/>
            <person name="Lavrichenko K."/>
            <person name="Devanna P."/>
            <person name="Winkler S."/>
            <person name="Jermiin L.S."/>
            <person name="Skirmuntt E.C."/>
            <person name="Katzourakis A."/>
            <person name="Burkitt-Gray L."/>
            <person name="Ray D.A."/>
            <person name="Sullivan K.A.M."/>
            <person name="Roscito J.G."/>
            <person name="Kirilenko B.M."/>
            <person name="Davalos L.M."/>
            <person name="Corthals A.P."/>
            <person name="Power M.L."/>
            <person name="Jones G."/>
            <person name="Ransome R.D."/>
            <person name="Dechmann D.K.N."/>
            <person name="Locatelli A.G."/>
            <person name="Puechmaille S.J."/>
            <person name="Fedrigo O."/>
            <person name="Jarvis E.D."/>
            <person name="Hiller M."/>
            <person name="Vernes S.C."/>
            <person name="Myers E.W."/>
            <person name="Teeling E.C."/>
        </authorList>
    </citation>
    <scope>NUCLEOTIDE SEQUENCE [LARGE SCALE GENOMIC DNA]</scope>
    <source>
        <strain evidence="1">MRouAeg1</strain>
        <tissue evidence="1">Muscle</tissue>
    </source>
</reference>
<name>A0A7J8HSQ4_ROUAE</name>
<evidence type="ECO:0000313" key="2">
    <source>
        <dbReference type="Proteomes" id="UP000593571"/>
    </source>
</evidence>
<keyword evidence="2" id="KW-1185">Reference proteome</keyword>
<organism evidence="1 2">
    <name type="scientific">Rousettus aegyptiacus</name>
    <name type="common">Egyptian fruit bat</name>
    <name type="synonym">Pteropus aegyptiacus</name>
    <dbReference type="NCBI Taxonomy" id="9407"/>
    <lineage>
        <taxon>Eukaryota</taxon>
        <taxon>Metazoa</taxon>
        <taxon>Chordata</taxon>
        <taxon>Craniata</taxon>
        <taxon>Vertebrata</taxon>
        <taxon>Euteleostomi</taxon>
        <taxon>Mammalia</taxon>
        <taxon>Eutheria</taxon>
        <taxon>Laurasiatheria</taxon>
        <taxon>Chiroptera</taxon>
        <taxon>Yinpterochiroptera</taxon>
        <taxon>Pteropodoidea</taxon>
        <taxon>Pteropodidae</taxon>
        <taxon>Rousettinae</taxon>
        <taxon>Rousettus</taxon>
    </lineage>
</organism>
<gene>
    <name evidence="1" type="ORF">HJG63_011036</name>
</gene>
<evidence type="ECO:0000313" key="1">
    <source>
        <dbReference type="EMBL" id="KAF6474909.1"/>
    </source>
</evidence>
<sequence>MEKMERSKVGQKEKLSSTAVLMEASSNLQGVLKLRWPCKVVLNWGRELGFYTLIPASCQLSSAQTLPVGAVEGCLLTSLPMAGGTSLSSHHDIYHNRKHNLCPKKLWGCRPILTPSIKIASRPFSYFLDFLQERIRHLAIVFFKL</sequence>
<accession>A0A7J8HSQ4</accession>
<dbReference type="EMBL" id="JACASE010000004">
    <property type="protein sequence ID" value="KAF6474909.1"/>
    <property type="molecule type" value="Genomic_DNA"/>
</dbReference>
<comment type="caution">
    <text evidence="1">The sequence shown here is derived from an EMBL/GenBank/DDBJ whole genome shotgun (WGS) entry which is preliminary data.</text>
</comment>